<reference evidence="3" key="1">
    <citation type="journal article" date="2023" name="Mol. Phylogenet. Evol.">
        <title>Genome-scale phylogeny and comparative genomics of the fungal order Sordariales.</title>
        <authorList>
            <person name="Hensen N."/>
            <person name="Bonometti L."/>
            <person name="Westerberg I."/>
            <person name="Brannstrom I.O."/>
            <person name="Guillou S."/>
            <person name="Cros-Aarteil S."/>
            <person name="Calhoun S."/>
            <person name="Haridas S."/>
            <person name="Kuo A."/>
            <person name="Mondo S."/>
            <person name="Pangilinan J."/>
            <person name="Riley R."/>
            <person name="LaButti K."/>
            <person name="Andreopoulos B."/>
            <person name="Lipzen A."/>
            <person name="Chen C."/>
            <person name="Yan M."/>
            <person name="Daum C."/>
            <person name="Ng V."/>
            <person name="Clum A."/>
            <person name="Steindorff A."/>
            <person name="Ohm R.A."/>
            <person name="Martin F."/>
            <person name="Silar P."/>
            <person name="Natvig D.O."/>
            <person name="Lalanne C."/>
            <person name="Gautier V."/>
            <person name="Ament-Velasquez S.L."/>
            <person name="Kruys A."/>
            <person name="Hutchinson M.I."/>
            <person name="Powell A.J."/>
            <person name="Barry K."/>
            <person name="Miller A.N."/>
            <person name="Grigoriev I.V."/>
            <person name="Debuchy R."/>
            <person name="Gladieux P."/>
            <person name="Hiltunen Thoren M."/>
            <person name="Johannesson H."/>
        </authorList>
    </citation>
    <scope>NUCLEOTIDE SEQUENCE</scope>
    <source>
        <strain evidence="3">PSN309</strain>
    </source>
</reference>
<evidence type="ECO:0000256" key="2">
    <source>
        <dbReference type="SAM" id="SignalP"/>
    </source>
</evidence>
<dbReference type="AlphaFoldDB" id="A0AAN7AKH0"/>
<dbReference type="GO" id="GO:0005975">
    <property type="term" value="P:carbohydrate metabolic process"/>
    <property type="evidence" value="ECO:0007669"/>
    <property type="project" value="InterPro"/>
</dbReference>
<evidence type="ECO:0000313" key="3">
    <source>
        <dbReference type="EMBL" id="KAK4189367.1"/>
    </source>
</evidence>
<sequence length="539" mass="59624">MKPHLFPLGALTLHLASASKEAQITLPPSPQSCPDYSGHSSTHHQPLSTGRYKLSYQRPSPACRTFNLTQVEETILSLKPLIKDPDLFRLFENCFPNTLDTAITWKGFSRNVTTEEELTFITTGDIPAMWLRDSAHQLSSYVSLLKPSSSPHSLASLYRGAINLQARYILSAPHCNAFNAPLEASSKIPTATPFGSDGMVDYVHPPLPGAFDFEDTTGAKSIVHECKYELDSLASFLQLSWEYFSKTQDLSFFSGNKTWKKAIETILSTAKELQGGTYNRDGSVAFAPYQFQRHTSTATETLSNSGAGAPVKGATGMVRSAFRPSDDACTYQLFVPGNMMFSSFLAKCTKIMEGIDKGVAQAMGNMAKGIRDGIERFGRMEHRLFGRMYAYEVDGFGSANAMDDANIPSLLSAPLFGYVDRNDTIYQNTRRFVLSESNPYFMWGPVLNSTGGPHVGPGMAWPMGLIVRALTTDDDEEIFSSVKQILSSTAGYGLIHESVNTHSDSVWTRHWFSWANGLFGQLILDLRDRKPHLLSRSYQ</sequence>
<protein>
    <recommendedName>
        <fullName evidence="5">Glycoside hydrolase family 125 protein</fullName>
    </recommendedName>
</protein>
<dbReference type="PANTHER" id="PTHR31047:SF1">
    <property type="entry name" value="DUF1237 DOMAIN-CONTAINING PROTEIN"/>
    <property type="match status" value="1"/>
</dbReference>
<name>A0AAN7AKH0_9PEZI</name>
<feature type="signal peptide" evidence="2">
    <location>
        <begin position="1"/>
        <end position="18"/>
    </location>
</feature>
<keyword evidence="4" id="KW-1185">Reference proteome</keyword>
<evidence type="ECO:0000256" key="1">
    <source>
        <dbReference type="SAM" id="MobiDB-lite"/>
    </source>
</evidence>
<dbReference type="Pfam" id="PF06824">
    <property type="entry name" value="Glyco_hydro_125"/>
    <property type="match status" value="1"/>
</dbReference>
<dbReference type="PANTHER" id="PTHR31047">
    <property type="entry name" value="MEIOTICALLY UP-REGULATED GENE 157 PROTEIN"/>
    <property type="match status" value="1"/>
</dbReference>
<gene>
    <name evidence="3" type="ORF">QBC35DRAFT_493477</name>
</gene>
<accession>A0AAN7AKH0</accession>
<reference evidence="3" key="2">
    <citation type="submission" date="2023-05" db="EMBL/GenBank/DDBJ databases">
        <authorList>
            <consortium name="Lawrence Berkeley National Laboratory"/>
            <person name="Steindorff A."/>
            <person name="Hensen N."/>
            <person name="Bonometti L."/>
            <person name="Westerberg I."/>
            <person name="Brannstrom I.O."/>
            <person name="Guillou S."/>
            <person name="Cros-Aarteil S."/>
            <person name="Calhoun S."/>
            <person name="Haridas S."/>
            <person name="Kuo A."/>
            <person name="Mondo S."/>
            <person name="Pangilinan J."/>
            <person name="Riley R."/>
            <person name="Labutti K."/>
            <person name="Andreopoulos B."/>
            <person name="Lipzen A."/>
            <person name="Chen C."/>
            <person name="Yanf M."/>
            <person name="Daum C."/>
            <person name="Ng V."/>
            <person name="Clum A."/>
            <person name="Ohm R."/>
            <person name="Martin F."/>
            <person name="Silar P."/>
            <person name="Natvig D."/>
            <person name="Lalanne C."/>
            <person name="Gautier V."/>
            <person name="Ament-Velasquez S.L."/>
            <person name="Kruys A."/>
            <person name="Hutchinson M.I."/>
            <person name="Powell A.J."/>
            <person name="Barry K."/>
            <person name="Miller A.N."/>
            <person name="Grigoriev I.V."/>
            <person name="Debuchy R."/>
            <person name="Gladieux P."/>
            <person name="Thoren M.H."/>
            <person name="Johannesson H."/>
        </authorList>
    </citation>
    <scope>NUCLEOTIDE SEQUENCE</scope>
    <source>
        <strain evidence="3">PSN309</strain>
    </source>
</reference>
<feature type="compositionally biased region" description="Polar residues" evidence="1">
    <location>
        <begin position="32"/>
        <end position="48"/>
    </location>
</feature>
<evidence type="ECO:0008006" key="5">
    <source>
        <dbReference type="Google" id="ProtNLM"/>
    </source>
</evidence>
<dbReference type="InterPro" id="IPR008928">
    <property type="entry name" value="6-hairpin_glycosidase_sf"/>
</dbReference>
<keyword evidence="2" id="KW-0732">Signal</keyword>
<organism evidence="3 4">
    <name type="scientific">Podospora australis</name>
    <dbReference type="NCBI Taxonomy" id="1536484"/>
    <lineage>
        <taxon>Eukaryota</taxon>
        <taxon>Fungi</taxon>
        <taxon>Dikarya</taxon>
        <taxon>Ascomycota</taxon>
        <taxon>Pezizomycotina</taxon>
        <taxon>Sordariomycetes</taxon>
        <taxon>Sordariomycetidae</taxon>
        <taxon>Sordariales</taxon>
        <taxon>Podosporaceae</taxon>
        <taxon>Podospora</taxon>
    </lineage>
</organism>
<feature type="chain" id="PRO_5042847185" description="Glycoside hydrolase family 125 protein" evidence="2">
    <location>
        <begin position="19"/>
        <end position="539"/>
    </location>
</feature>
<feature type="region of interest" description="Disordered" evidence="1">
    <location>
        <begin position="26"/>
        <end position="51"/>
    </location>
</feature>
<dbReference type="InterPro" id="IPR008313">
    <property type="entry name" value="GH125"/>
</dbReference>
<dbReference type="EMBL" id="MU864376">
    <property type="protein sequence ID" value="KAK4189367.1"/>
    <property type="molecule type" value="Genomic_DNA"/>
</dbReference>
<dbReference type="SMART" id="SM01149">
    <property type="entry name" value="DUF1237"/>
    <property type="match status" value="1"/>
</dbReference>
<dbReference type="Proteomes" id="UP001302126">
    <property type="component" value="Unassembled WGS sequence"/>
</dbReference>
<proteinExistence type="predicted"/>
<dbReference type="InterPro" id="IPR012341">
    <property type="entry name" value="6hp_glycosidase-like_sf"/>
</dbReference>
<evidence type="ECO:0000313" key="4">
    <source>
        <dbReference type="Proteomes" id="UP001302126"/>
    </source>
</evidence>
<dbReference type="PIRSF" id="PIRSF028846">
    <property type="entry name" value="UCP028846"/>
    <property type="match status" value="1"/>
</dbReference>
<dbReference type="SUPFAM" id="SSF48208">
    <property type="entry name" value="Six-hairpin glycosidases"/>
    <property type="match status" value="1"/>
</dbReference>
<comment type="caution">
    <text evidence="3">The sequence shown here is derived from an EMBL/GenBank/DDBJ whole genome shotgun (WGS) entry which is preliminary data.</text>
</comment>
<dbReference type="Gene3D" id="1.50.10.10">
    <property type="match status" value="1"/>
</dbReference>
<dbReference type="GO" id="GO:0003824">
    <property type="term" value="F:catalytic activity"/>
    <property type="evidence" value="ECO:0007669"/>
    <property type="project" value="UniProtKB-ARBA"/>
</dbReference>